<evidence type="ECO:0000256" key="5">
    <source>
        <dbReference type="ARBA" id="ARBA00022741"/>
    </source>
</evidence>
<dbReference type="InterPro" id="IPR003661">
    <property type="entry name" value="HisK_dim/P_dom"/>
</dbReference>
<dbReference type="Gene3D" id="3.30.565.10">
    <property type="entry name" value="Histidine kinase-like ATPase, C-terminal domain"/>
    <property type="match status" value="1"/>
</dbReference>
<dbReference type="PRINTS" id="PR00344">
    <property type="entry name" value="BCTRLSENSOR"/>
</dbReference>
<gene>
    <name evidence="11" type="ORF">JFN88_22465</name>
</gene>
<evidence type="ECO:0000256" key="7">
    <source>
        <dbReference type="ARBA" id="ARBA00022840"/>
    </source>
</evidence>
<reference evidence="11" key="1">
    <citation type="submission" date="2020-12" db="EMBL/GenBank/DDBJ databases">
        <authorList>
            <person name="Huq M.A."/>
        </authorList>
    </citation>
    <scope>NUCLEOTIDE SEQUENCE</scope>
    <source>
        <strain evidence="11">MAHUQ-46</strain>
    </source>
</reference>
<evidence type="ECO:0000256" key="4">
    <source>
        <dbReference type="ARBA" id="ARBA00022679"/>
    </source>
</evidence>
<dbReference type="CDD" id="cd00075">
    <property type="entry name" value="HATPase"/>
    <property type="match status" value="1"/>
</dbReference>
<keyword evidence="12" id="KW-1185">Reference proteome</keyword>
<evidence type="ECO:0000256" key="6">
    <source>
        <dbReference type="ARBA" id="ARBA00022777"/>
    </source>
</evidence>
<keyword evidence="3" id="KW-0597">Phosphoprotein</keyword>
<dbReference type="Pfam" id="PF00512">
    <property type="entry name" value="HisKA"/>
    <property type="match status" value="1"/>
</dbReference>
<keyword evidence="5" id="KW-0547">Nucleotide-binding</keyword>
<dbReference type="SMART" id="SM00387">
    <property type="entry name" value="HATPase_c"/>
    <property type="match status" value="1"/>
</dbReference>
<feature type="transmembrane region" description="Helical" evidence="9">
    <location>
        <begin position="12"/>
        <end position="32"/>
    </location>
</feature>
<dbReference type="SUPFAM" id="SSF47384">
    <property type="entry name" value="Homodimeric domain of signal transducing histidine kinase"/>
    <property type="match status" value="1"/>
</dbReference>
<dbReference type="InterPro" id="IPR036890">
    <property type="entry name" value="HATPase_C_sf"/>
</dbReference>
<dbReference type="InterPro" id="IPR005467">
    <property type="entry name" value="His_kinase_dom"/>
</dbReference>
<evidence type="ECO:0000313" key="11">
    <source>
        <dbReference type="EMBL" id="MBJ6363984.1"/>
    </source>
</evidence>
<dbReference type="SMART" id="SM00388">
    <property type="entry name" value="HisKA"/>
    <property type="match status" value="1"/>
</dbReference>
<dbReference type="Pfam" id="PF02518">
    <property type="entry name" value="HATPase_c"/>
    <property type="match status" value="1"/>
</dbReference>
<keyword evidence="9" id="KW-0812">Transmembrane</keyword>
<keyword evidence="6 11" id="KW-0418">Kinase</keyword>
<dbReference type="RefSeq" id="WP_199021591.1">
    <property type="nucleotide sequence ID" value="NZ_JAELUP010000113.1"/>
</dbReference>
<dbReference type="EC" id="2.7.13.3" evidence="2"/>
<evidence type="ECO:0000256" key="2">
    <source>
        <dbReference type="ARBA" id="ARBA00012438"/>
    </source>
</evidence>
<comment type="catalytic activity">
    <reaction evidence="1">
        <text>ATP + protein L-histidine = ADP + protein N-phospho-L-histidine.</text>
        <dbReference type="EC" id="2.7.13.3"/>
    </reaction>
</comment>
<dbReference type="InterPro" id="IPR004358">
    <property type="entry name" value="Sig_transdc_His_kin-like_C"/>
</dbReference>
<proteinExistence type="predicted"/>
<dbReference type="CDD" id="cd00082">
    <property type="entry name" value="HisKA"/>
    <property type="match status" value="1"/>
</dbReference>
<dbReference type="EMBL" id="JAELUP010000113">
    <property type="protein sequence ID" value="MBJ6363984.1"/>
    <property type="molecule type" value="Genomic_DNA"/>
</dbReference>
<keyword evidence="9" id="KW-1133">Transmembrane helix</keyword>
<dbReference type="SUPFAM" id="SSF55874">
    <property type="entry name" value="ATPase domain of HSP90 chaperone/DNA topoisomerase II/histidine kinase"/>
    <property type="match status" value="1"/>
</dbReference>
<dbReference type="AlphaFoldDB" id="A0A934MT83"/>
<evidence type="ECO:0000259" key="10">
    <source>
        <dbReference type="PROSITE" id="PS50109"/>
    </source>
</evidence>
<dbReference type="PROSITE" id="PS50109">
    <property type="entry name" value="HIS_KIN"/>
    <property type="match status" value="1"/>
</dbReference>
<dbReference type="Proteomes" id="UP000640274">
    <property type="component" value="Unassembled WGS sequence"/>
</dbReference>
<dbReference type="GO" id="GO:0000155">
    <property type="term" value="F:phosphorelay sensor kinase activity"/>
    <property type="evidence" value="ECO:0007669"/>
    <property type="project" value="InterPro"/>
</dbReference>
<dbReference type="Gene3D" id="1.10.287.130">
    <property type="match status" value="1"/>
</dbReference>
<accession>A0A934MT83</accession>
<dbReference type="InterPro" id="IPR036097">
    <property type="entry name" value="HisK_dim/P_sf"/>
</dbReference>
<organism evidence="11 12">
    <name type="scientific">Paenibacillus roseus</name>
    <dbReference type="NCBI Taxonomy" id="2798579"/>
    <lineage>
        <taxon>Bacteria</taxon>
        <taxon>Bacillati</taxon>
        <taxon>Bacillota</taxon>
        <taxon>Bacilli</taxon>
        <taxon>Bacillales</taxon>
        <taxon>Paenibacillaceae</taxon>
        <taxon>Paenibacillus</taxon>
    </lineage>
</organism>
<evidence type="ECO:0000313" key="12">
    <source>
        <dbReference type="Proteomes" id="UP000640274"/>
    </source>
</evidence>
<evidence type="ECO:0000256" key="9">
    <source>
        <dbReference type="SAM" id="Phobius"/>
    </source>
</evidence>
<keyword evidence="9" id="KW-0472">Membrane</keyword>
<dbReference type="PANTHER" id="PTHR43065">
    <property type="entry name" value="SENSOR HISTIDINE KINASE"/>
    <property type="match status" value="1"/>
</dbReference>
<keyword evidence="4" id="KW-0808">Transferase</keyword>
<sequence length="304" mass="33746">MCFKQIFQLPISLAVSLGVGIVLANQFILYILDSTWQIALWGFCLSSGLVVIGIMHHIYGKRLSEFNEAEQHAIHENNRKLQGRLEETEKLTLAGTLAAGIAHEIRNPLTSLKGFIQLGRGKNPQYTDLMLTEIDRINGIVSELLELAVPKPTTLERVRLDSLLNNVVLLLNAQANLYNVELKIGQEVEDDVFVVQGEENKLKQVFINLIKNAIESMDDGGGIDIHLTSSNQWAKVQITDQGGGIRTEMLERLGEPFYTTKEQGTGLGIMICNRIVSEHKGVLDFQNNGQGGTTVTVKLPIFLR</sequence>
<evidence type="ECO:0000256" key="8">
    <source>
        <dbReference type="ARBA" id="ARBA00023012"/>
    </source>
</evidence>
<feature type="transmembrane region" description="Helical" evidence="9">
    <location>
        <begin position="38"/>
        <end position="59"/>
    </location>
</feature>
<dbReference type="PANTHER" id="PTHR43065:SF10">
    <property type="entry name" value="PEROXIDE STRESS-ACTIVATED HISTIDINE KINASE MAK3"/>
    <property type="match status" value="1"/>
</dbReference>
<evidence type="ECO:0000256" key="1">
    <source>
        <dbReference type="ARBA" id="ARBA00000085"/>
    </source>
</evidence>
<keyword evidence="8" id="KW-0902">Two-component regulatory system</keyword>
<name>A0A934MT83_9BACL</name>
<comment type="caution">
    <text evidence="11">The sequence shown here is derived from an EMBL/GenBank/DDBJ whole genome shotgun (WGS) entry which is preliminary data.</text>
</comment>
<dbReference type="InterPro" id="IPR003594">
    <property type="entry name" value="HATPase_dom"/>
</dbReference>
<keyword evidence="7" id="KW-0067">ATP-binding</keyword>
<dbReference type="GO" id="GO:0005524">
    <property type="term" value="F:ATP binding"/>
    <property type="evidence" value="ECO:0007669"/>
    <property type="project" value="UniProtKB-KW"/>
</dbReference>
<evidence type="ECO:0000256" key="3">
    <source>
        <dbReference type="ARBA" id="ARBA00022553"/>
    </source>
</evidence>
<protein>
    <recommendedName>
        <fullName evidence="2">histidine kinase</fullName>
        <ecNumber evidence="2">2.7.13.3</ecNumber>
    </recommendedName>
</protein>
<feature type="domain" description="Histidine kinase" evidence="10">
    <location>
        <begin position="100"/>
        <end position="303"/>
    </location>
</feature>